<name>A0A381SC09_9ZZZZ</name>
<dbReference type="GO" id="GO:0016787">
    <property type="term" value="F:hydrolase activity"/>
    <property type="evidence" value="ECO:0007669"/>
    <property type="project" value="InterPro"/>
</dbReference>
<dbReference type="InterPro" id="IPR029058">
    <property type="entry name" value="AB_hydrolase_fold"/>
</dbReference>
<organism evidence="2">
    <name type="scientific">marine metagenome</name>
    <dbReference type="NCBI Taxonomy" id="408172"/>
    <lineage>
        <taxon>unclassified sequences</taxon>
        <taxon>metagenomes</taxon>
        <taxon>ecological metagenomes</taxon>
    </lineage>
</organism>
<dbReference type="EMBL" id="UINC01002628">
    <property type="protein sequence ID" value="SUZ98683.1"/>
    <property type="molecule type" value="Genomic_DNA"/>
</dbReference>
<dbReference type="AlphaFoldDB" id="A0A381SC09"/>
<dbReference type="Gene3D" id="3.40.50.1820">
    <property type="entry name" value="alpha/beta hydrolase"/>
    <property type="match status" value="1"/>
</dbReference>
<dbReference type="SUPFAM" id="SSF53474">
    <property type="entry name" value="alpha/beta-Hydrolases"/>
    <property type="match status" value="1"/>
</dbReference>
<feature type="domain" description="Dienelactone hydrolase" evidence="1">
    <location>
        <begin position="39"/>
        <end position="250"/>
    </location>
</feature>
<protein>
    <recommendedName>
        <fullName evidence="1">Dienelactone hydrolase domain-containing protein</fullName>
    </recommendedName>
</protein>
<accession>A0A381SC09</accession>
<dbReference type="PANTHER" id="PTHR46623">
    <property type="entry name" value="CARBOXYMETHYLENEBUTENOLIDASE-RELATED"/>
    <property type="match status" value="1"/>
</dbReference>
<dbReference type="Pfam" id="PF01738">
    <property type="entry name" value="DLH"/>
    <property type="match status" value="1"/>
</dbReference>
<gene>
    <name evidence="2" type="ORF">METZ01_LOCUS51537</name>
</gene>
<dbReference type="InterPro" id="IPR002925">
    <property type="entry name" value="Dienelactn_hydro"/>
</dbReference>
<sequence>MARVHDGDNPVPSEMVMDVGPQVSSKTVVYGEKDGKKLSGYLATPEKNSTNLPSLLVIHEWWGLNDNIRSMTDQLAAEGYVALAVDLYGGSVAETPAEARNMMSEVGKNPMAAQKNLQYAFDYLKEATKASKVGVVGWCFGGGWSLQTAILLGKKLDACVIYYGRIILDKDQLSSIQSPVLGIFGGEDRGIPVDGVKTFEQTLKDLNKTVSVHIYKGAGHAFANPSGNNYQEIPAKDAWSKTLDFFSRYLKTN</sequence>
<dbReference type="InterPro" id="IPR051049">
    <property type="entry name" value="Dienelactone_hydrolase-like"/>
</dbReference>
<evidence type="ECO:0000259" key="1">
    <source>
        <dbReference type="Pfam" id="PF01738"/>
    </source>
</evidence>
<proteinExistence type="predicted"/>
<dbReference type="PANTHER" id="PTHR46623:SF6">
    <property type="entry name" value="ALPHA_BETA-HYDROLASES SUPERFAMILY PROTEIN"/>
    <property type="match status" value="1"/>
</dbReference>
<reference evidence="2" key="1">
    <citation type="submission" date="2018-05" db="EMBL/GenBank/DDBJ databases">
        <authorList>
            <person name="Lanie J.A."/>
            <person name="Ng W.-L."/>
            <person name="Kazmierczak K.M."/>
            <person name="Andrzejewski T.M."/>
            <person name="Davidsen T.M."/>
            <person name="Wayne K.J."/>
            <person name="Tettelin H."/>
            <person name="Glass J.I."/>
            <person name="Rusch D."/>
            <person name="Podicherti R."/>
            <person name="Tsui H.-C.T."/>
            <person name="Winkler M.E."/>
        </authorList>
    </citation>
    <scope>NUCLEOTIDE SEQUENCE</scope>
</reference>
<evidence type="ECO:0000313" key="2">
    <source>
        <dbReference type="EMBL" id="SUZ98683.1"/>
    </source>
</evidence>